<dbReference type="FunFam" id="3.40.50.300:FF:000601">
    <property type="entry name" value="Mg-protoporphyrin IX chelatase"/>
    <property type="match status" value="1"/>
</dbReference>
<dbReference type="OrthoDB" id="9775079at2"/>
<evidence type="ECO:0000256" key="3">
    <source>
        <dbReference type="ARBA" id="ARBA00022531"/>
    </source>
</evidence>
<dbReference type="HOGENOM" id="CLU_016684_0_2_10"/>
<dbReference type="UniPathway" id="UPA00669"/>
<evidence type="ECO:0000259" key="13">
    <source>
        <dbReference type="SMART" id="SM00382"/>
    </source>
</evidence>
<dbReference type="KEGG" id="plt:Plut_0785"/>
<dbReference type="GO" id="GO:0016851">
    <property type="term" value="F:magnesium chelatase activity"/>
    <property type="evidence" value="ECO:0007669"/>
    <property type="project" value="UniProtKB-UniRule"/>
</dbReference>
<sequence>MTQTETAAKKTAARKTVAKKAAAAPAPKKAAAPAKKKSGLAFPFTAIVGQEEMKLSLILNIIDPRIGGVLVMGHRGTGKSTTVRALAEVLPFIERVQDDIYNRTPSQFVEGEDARKGAKAIDPATLKTEKIPVPVVDLPLGATEDRVCGTIDIEQALTSGVKAFEPGLLAQANRGFLYIDEVNLLDDHLVDVLLDVAASGKNVVEREGISIRHPARFVLVGSGNPEEGELRPQLLDRFGLHARIITILDVAKRVDIVKRRRDFDEDPDAFMKKYNREQVKLQKKIQTAKDLLPEVTMSDEVLTDIARLCMNLGIDGHRGELTITRTAHAHAAFMGQKVVTMKHVREIAGLCLRHRLRKDPLETLDAGEKIERELAKVLGEAEAV</sequence>
<keyword evidence="6 11" id="KW-0067">ATP-binding</keyword>
<dbReference type="RefSeq" id="WP_011357532.1">
    <property type="nucleotide sequence ID" value="NC_007512.1"/>
</dbReference>
<keyword evidence="15" id="KW-1185">Reference proteome</keyword>
<evidence type="ECO:0000256" key="2">
    <source>
        <dbReference type="ARBA" id="ARBA00005799"/>
    </source>
</evidence>
<dbReference type="PANTHER" id="PTHR32039">
    <property type="entry name" value="MAGNESIUM-CHELATASE SUBUNIT CHLI"/>
    <property type="match status" value="1"/>
</dbReference>
<dbReference type="GO" id="GO:0005524">
    <property type="term" value="F:ATP binding"/>
    <property type="evidence" value="ECO:0007669"/>
    <property type="project" value="UniProtKB-UniRule"/>
</dbReference>
<name>Q3B4S3_CHLL3</name>
<gene>
    <name evidence="14" type="ordered locus">Plut_0785</name>
</gene>
<evidence type="ECO:0000256" key="12">
    <source>
        <dbReference type="SAM" id="MobiDB-lite"/>
    </source>
</evidence>
<keyword evidence="8 11" id="KW-0077">Bacteriochlorophyll biosynthesis</keyword>
<evidence type="ECO:0000256" key="8">
    <source>
        <dbReference type="ARBA" id="ARBA00023181"/>
    </source>
</evidence>
<feature type="domain" description="AAA+ ATPase" evidence="13">
    <location>
        <begin position="65"/>
        <end position="248"/>
    </location>
</feature>
<dbReference type="AlphaFoldDB" id="Q3B4S3"/>
<feature type="region of interest" description="Disordered" evidence="12">
    <location>
        <begin position="1"/>
        <end position="32"/>
    </location>
</feature>
<accession>Q3B4S3</accession>
<dbReference type="InterPro" id="IPR041628">
    <property type="entry name" value="ChlI/MoxR_AAA_lid"/>
</dbReference>
<dbReference type="eggNOG" id="COG1239">
    <property type="taxonomic scope" value="Bacteria"/>
</dbReference>
<dbReference type="Gene3D" id="3.40.50.300">
    <property type="entry name" value="P-loop containing nucleotide triphosphate hydrolases"/>
    <property type="match status" value="1"/>
</dbReference>
<dbReference type="Gene3D" id="1.10.8.80">
    <property type="entry name" value="Magnesium chelatase subunit I, C-Terminal domain"/>
    <property type="match status" value="1"/>
</dbReference>
<dbReference type="InterPro" id="IPR000523">
    <property type="entry name" value="Mg_chelatse_chII-like_cat_dom"/>
</dbReference>
<reference evidence="15" key="1">
    <citation type="submission" date="2005-08" db="EMBL/GenBank/DDBJ databases">
        <title>Complete sequence of Pelodictyon luteolum DSM 273.</title>
        <authorList>
            <consortium name="US DOE Joint Genome Institute"/>
            <person name="Copeland A."/>
            <person name="Lucas S."/>
            <person name="Lapidus A."/>
            <person name="Barry K."/>
            <person name="Detter J.C."/>
            <person name="Glavina T."/>
            <person name="Hammon N."/>
            <person name="Israni S."/>
            <person name="Pitluck S."/>
            <person name="Bryant D."/>
            <person name="Schmutz J."/>
            <person name="Larimer F."/>
            <person name="Land M."/>
            <person name="Kyrpides N."/>
            <person name="Ivanova N."/>
            <person name="Richardson P."/>
        </authorList>
    </citation>
    <scope>NUCLEOTIDE SEQUENCE [LARGE SCALE GENOMIC DNA]</scope>
    <source>
        <strain evidence="15">DSM 273 / BCRC 81028 / 2530</strain>
    </source>
</reference>
<dbReference type="Pfam" id="PF01078">
    <property type="entry name" value="Mg_chelatase"/>
    <property type="match status" value="1"/>
</dbReference>
<evidence type="ECO:0000256" key="7">
    <source>
        <dbReference type="ARBA" id="ARBA00023171"/>
    </source>
</evidence>
<comment type="function">
    <text evidence="10 11">Involved in bacteriochlorophyll biosynthesis; introduces a magnesium ion into protoporphyrin IX to yield Mg-protoporphyrin IX.</text>
</comment>
<evidence type="ECO:0000256" key="9">
    <source>
        <dbReference type="ARBA" id="ARBA00048693"/>
    </source>
</evidence>
<dbReference type="EMBL" id="CP000096">
    <property type="protein sequence ID" value="ABB23658.1"/>
    <property type="molecule type" value="Genomic_DNA"/>
</dbReference>
<feature type="compositionally biased region" description="Low complexity" evidence="12">
    <location>
        <begin position="19"/>
        <end position="32"/>
    </location>
</feature>
<dbReference type="Proteomes" id="UP000002709">
    <property type="component" value="Chromosome"/>
</dbReference>
<dbReference type="InterPro" id="IPR045006">
    <property type="entry name" value="CHLI-like"/>
</dbReference>
<keyword evidence="3 11" id="KW-0602">Photosynthesis</keyword>
<evidence type="ECO:0000313" key="15">
    <source>
        <dbReference type="Proteomes" id="UP000002709"/>
    </source>
</evidence>
<dbReference type="STRING" id="319225.Plut_0785"/>
<keyword evidence="5 11" id="KW-0547">Nucleotide-binding</keyword>
<evidence type="ECO:0000256" key="10">
    <source>
        <dbReference type="ARBA" id="ARBA00053551"/>
    </source>
</evidence>
<dbReference type="EC" id="6.6.1.1" evidence="11"/>
<evidence type="ECO:0000256" key="1">
    <source>
        <dbReference type="ARBA" id="ARBA00004800"/>
    </source>
</evidence>
<dbReference type="GO" id="GO:0030494">
    <property type="term" value="P:bacteriochlorophyll biosynthetic process"/>
    <property type="evidence" value="ECO:0007669"/>
    <property type="project" value="UniProtKB-UniPathway"/>
</dbReference>
<dbReference type="NCBIfam" id="TIGR02030">
    <property type="entry name" value="BchI-ChlI"/>
    <property type="match status" value="1"/>
</dbReference>
<proteinExistence type="inferred from homology"/>
<comment type="catalytic activity">
    <reaction evidence="9 11">
        <text>protoporphyrin IX + Mg(2+) + ATP + H2O = Mg-protoporphyrin IX + ADP + phosphate + 3 H(+)</text>
        <dbReference type="Rhea" id="RHEA:13961"/>
        <dbReference type="ChEBI" id="CHEBI:15377"/>
        <dbReference type="ChEBI" id="CHEBI:15378"/>
        <dbReference type="ChEBI" id="CHEBI:18420"/>
        <dbReference type="ChEBI" id="CHEBI:30616"/>
        <dbReference type="ChEBI" id="CHEBI:43474"/>
        <dbReference type="ChEBI" id="CHEBI:57306"/>
        <dbReference type="ChEBI" id="CHEBI:60492"/>
        <dbReference type="ChEBI" id="CHEBI:456216"/>
        <dbReference type="EC" id="6.6.1.1"/>
    </reaction>
</comment>
<dbReference type="InterPro" id="IPR003593">
    <property type="entry name" value="AAA+_ATPase"/>
</dbReference>
<comment type="similarity">
    <text evidence="2 11">Belongs to the Mg-chelatase subunits D/I family.</text>
</comment>
<evidence type="ECO:0000256" key="11">
    <source>
        <dbReference type="RuleBase" id="RU362087"/>
    </source>
</evidence>
<dbReference type="PANTHER" id="PTHR32039:SF9">
    <property type="entry name" value="MAGNESIUM-CHELATASE SUBUNIT CHLI-2, CHLOROPLASTIC"/>
    <property type="match status" value="1"/>
</dbReference>
<dbReference type="InterPro" id="IPR011775">
    <property type="entry name" value="Mg_chelatase_ATPase-isu"/>
</dbReference>
<organism evidence="14 15">
    <name type="scientific">Chlorobium luteolum (strain DSM 273 / BCRC 81028 / 2530)</name>
    <name type="common">Pelodictyon luteolum</name>
    <dbReference type="NCBI Taxonomy" id="319225"/>
    <lineage>
        <taxon>Bacteria</taxon>
        <taxon>Pseudomonadati</taxon>
        <taxon>Chlorobiota</taxon>
        <taxon>Chlorobiia</taxon>
        <taxon>Chlorobiales</taxon>
        <taxon>Chlorobiaceae</taxon>
        <taxon>Chlorobium/Pelodictyon group</taxon>
        <taxon>Pelodictyon</taxon>
    </lineage>
</organism>
<protein>
    <recommendedName>
        <fullName evidence="11">Mg-protoporphyrin IX chelatase</fullName>
        <ecNumber evidence="11">6.6.1.1</ecNumber>
    </recommendedName>
</protein>
<keyword evidence="7 11" id="KW-0149">Chlorophyll biosynthesis</keyword>
<evidence type="ECO:0000256" key="5">
    <source>
        <dbReference type="ARBA" id="ARBA00022741"/>
    </source>
</evidence>
<dbReference type="SUPFAM" id="SSF52540">
    <property type="entry name" value="P-loop containing nucleoside triphosphate hydrolases"/>
    <property type="match status" value="1"/>
</dbReference>
<keyword evidence="4 11" id="KW-0436">Ligase</keyword>
<evidence type="ECO:0000313" key="14">
    <source>
        <dbReference type="EMBL" id="ABB23658.1"/>
    </source>
</evidence>
<evidence type="ECO:0000256" key="6">
    <source>
        <dbReference type="ARBA" id="ARBA00022840"/>
    </source>
</evidence>
<dbReference type="Pfam" id="PF17863">
    <property type="entry name" value="AAA_lid_2"/>
    <property type="match status" value="1"/>
</dbReference>
<dbReference type="GO" id="GO:0015979">
    <property type="term" value="P:photosynthesis"/>
    <property type="evidence" value="ECO:0007669"/>
    <property type="project" value="UniProtKB-UniRule"/>
</dbReference>
<dbReference type="InterPro" id="IPR027417">
    <property type="entry name" value="P-loop_NTPase"/>
</dbReference>
<dbReference type="SMART" id="SM00382">
    <property type="entry name" value="AAA"/>
    <property type="match status" value="1"/>
</dbReference>
<evidence type="ECO:0000256" key="4">
    <source>
        <dbReference type="ARBA" id="ARBA00022598"/>
    </source>
</evidence>
<comment type="pathway">
    <text evidence="1 11">Porphyrin-containing compound metabolism; bacteriochlorophyll biosynthesis.</text>
</comment>
<dbReference type="CDD" id="cd00009">
    <property type="entry name" value="AAA"/>
    <property type="match status" value="1"/>
</dbReference>